<evidence type="ECO:0000256" key="14">
    <source>
        <dbReference type="ARBA" id="ARBA00022836"/>
    </source>
</evidence>
<name>A0A9C6WQ17_ARADU</name>
<comment type="function">
    <text evidence="1">PsaA and PsaB bind P700, the primary electron donor of photosystem I (PSI), as well as the electron acceptors A0, A1 and FX. PSI is a plastocyanin-ferredoxin oxidoreductase, converting photonic excitation into a charge separation, which transfers an electron from the donor P700 chlorophyll pair to the spectroscopically characterized acceptors A0, A1, FX, FA and FB in turn. Oxidized P700 is reduced on the lumenal side of the thylakoid membrane by plastocyanin.</text>
</comment>
<dbReference type="PANTHER" id="PTHR34995">
    <property type="entry name" value="DNA-DIRECTED RNA POLYMERASE SUBUNIT BETA"/>
    <property type="match status" value="1"/>
</dbReference>
<comment type="catalytic activity">
    <reaction evidence="25">
        <text>reduced [plastocyanin] + hnu + oxidized [2Fe-2S]-[ferredoxin] = oxidized [plastocyanin] + reduced [2Fe-2S]-[ferredoxin]</text>
        <dbReference type="Rhea" id="RHEA:30407"/>
        <dbReference type="Rhea" id="RHEA-COMP:10000"/>
        <dbReference type="Rhea" id="RHEA-COMP:10001"/>
        <dbReference type="Rhea" id="RHEA-COMP:10039"/>
        <dbReference type="Rhea" id="RHEA-COMP:10040"/>
        <dbReference type="ChEBI" id="CHEBI:29036"/>
        <dbReference type="ChEBI" id="CHEBI:30212"/>
        <dbReference type="ChEBI" id="CHEBI:33737"/>
        <dbReference type="ChEBI" id="CHEBI:33738"/>
        <dbReference type="ChEBI" id="CHEBI:49552"/>
        <dbReference type="EC" id="1.97.1.12"/>
    </reaction>
</comment>
<evidence type="ECO:0000259" key="26">
    <source>
        <dbReference type="Pfam" id="PF03101"/>
    </source>
</evidence>
<dbReference type="GO" id="GO:0046872">
    <property type="term" value="F:metal ion binding"/>
    <property type="evidence" value="ECO:0007669"/>
    <property type="project" value="UniProtKB-KW"/>
</dbReference>
<evidence type="ECO:0000256" key="9">
    <source>
        <dbReference type="ARBA" id="ARBA00022531"/>
    </source>
</evidence>
<dbReference type="KEGG" id="adu:127747585"/>
<dbReference type="GO" id="GO:0016779">
    <property type="term" value="F:nucleotidyltransferase activity"/>
    <property type="evidence" value="ECO:0007669"/>
    <property type="project" value="UniProtKB-KW"/>
</dbReference>
<dbReference type="AlphaFoldDB" id="A0A9C6WQ17"/>
<dbReference type="GO" id="GO:0016168">
    <property type="term" value="F:chlorophyll binding"/>
    <property type="evidence" value="ECO:0007669"/>
    <property type="project" value="UniProtKB-KW"/>
</dbReference>
<keyword evidence="5" id="KW-0813">Transport</keyword>
<evidence type="ECO:0000256" key="24">
    <source>
        <dbReference type="ARBA" id="ARBA00026002"/>
    </source>
</evidence>
<keyword evidence="13" id="KW-0479">Metal-binding</keyword>
<evidence type="ECO:0000256" key="7">
    <source>
        <dbReference type="ARBA" id="ARBA00022485"/>
    </source>
</evidence>
<dbReference type="Pfam" id="PF00223">
    <property type="entry name" value="PsaA_PsaB"/>
    <property type="match status" value="1"/>
</dbReference>
<dbReference type="GO" id="GO:0009522">
    <property type="term" value="C:photosystem I"/>
    <property type="evidence" value="ECO:0007669"/>
    <property type="project" value="UniProtKB-KW"/>
</dbReference>
<evidence type="ECO:0000313" key="27">
    <source>
        <dbReference type="Proteomes" id="UP000515211"/>
    </source>
</evidence>
<evidence type="ECO:0000256" key="19">
    <source>
        <dbReference type="ARBA" id="ARBA00023002"/>
    </source>
</evidence>
<keyword evidence="11" id="KW-0812">Transmembrane</keyword>
<evidence type="ECO:0000256" key="3">
    <source>
        <dbReference type="ARBA" id="ARBA00010598"/>
    </source>
</evidence>
<dbReference type="GeneID" id="127747585"/>
<evidence type="ECO:0000256" key="8">
    <source>
        <dbReference type="ARBA" id="ARBA00022494"/>
    </source>
</evidence>
<keyword evidence="16" id="KW-0249">Electron transport</keyword>
<evidence type="ECO:0000256" key="1">
    <source>
        <dbReference type="ARBA" id="ARBA00003162"/>
    </source>
</evidence>
<keyword evidence="9" id="KW-0602">Photosynthesis</keyword>
<dbReference type="EC" id="1.97.1.12" evidence="4"/>
<dbReference type="Pfam" id="PF03101">
    <property type="entry name" value="FAR1"/>
    <property type="match status" value="1"/>
</dbReference>
<comment type="subcellular location">
    <subcellularLocation>
        <location evidence="2">Membrane</location>
        <topology evidence="2">Multi-pass membrane protein</topology>
    </subcellularLocation>
</comment>
<evidence type="ECO:0000256" key="4">
    <source>
        <dbReference type="ARBA" id="ARBA00013197"/>
    </source>
</evidence>
<keyword evidence="22" id="KW-0472">Membrane</keyword>
<reference evidence="27" key="1">
    <citation type="journal article" date="2016" name="Nat. Genet.">
        <title>The genome sequences of Arachis duranensis and Arachis ipaensis, the diploid ancestors of cultivated peanut.</title>
        <authorList>
            <person name="Bertioli D.J."/>
            <person name="Cannon S.B."/>
            <person name="Froenicke L."/>
            <person name="Huang G."/>
            <person name="Farmer A.D."/>
            <person name="Cannon E.K."/>
            <person name="Liu X."/>
            <person name="Gao D."/>
            <person name="Clevenger J."/>
            <person name="Dash S."/>
            <person name="Ren L."/>
            <person name="Moretzsohn M.C."/>
            <person name="Shirasawa K."/>
            <person name="Huang W."/>
            <person name="Vidigal B."/>
            <person name="Abernathy B."/>
            <person name="Chu Y."/>
            <person name="Niederhuth C.E."/>
            <person name="Umale P."/>
            <person name="Araujo A.C."/>
            <person name="Kozik A."/>
            <person name="Kim K.D."/>
            <person name="Burow M.D."/>
            <person name="Varshney R.K."/>
            <person name="Wang X."/>
            <person name="Zhang X."/>
            <person name="Barkley N."/>
            <person name="Guimaraes P.M."/>
            <person name="Isobe S."/>
            <person name="Guo B."/>
            <person name="Liao B."/>
            <person name="Stalker H.T."/>
            <person name="Schmitz R.J."/>
            <person name="Scheffler B.E."/>
            <person name="Leal-Bertioli S.C."/>
            <person name="Xun X."/>
            <person name="Jackson S.A."/>
            <person name="Michelmore R."/>
            <person name="Ozias-Akins P."/>
        </authorList>
    </citation>
    <scope>NUCLEOTIDE SEQUENCE [LARGE SCALE GENOMIC DNA]</scope>
    <source>
        <strain evidence="27">cv. V14167</strain>
    </source>
</reference>
<evidence type="ECO:0000256" key="2">
    <source>
        <dbReference type="ARBA" id="ARBA00004141"/>
    </source>
</evidence>
<keyword evidence="8" id="KW-0148">Chlorophyll</keyword>
<proteinExistence type="inferred from homology"/>
<keyword evidence="21" id="KW-0411">Iron-sulfur</keyword>
<evidence type="ECO:0000256" key="5">
    <source>
        <dbReference type="ARBA" id="ARBA00022448"/>
    </source>
</evidence>
<evidence type="ECO:0000256" key="10">
    <source>
        <dbReference type="ARBA" id="ARBA00022679"/>
    </source>
</evidence>
<accession>A0A9C6WQ17</accession>
<dbReference type="InterPro" id="IPR036408">
    <property type="entry name" value="PSI_PsaA/B_sf"/>
</dbReference>
<feature type="domain" description="FAR1" evidence="26">
    <location>
        <begin position="712"/>
        <end position="802"/>
    </location>
</feature>
<dbReference type="InterPro" id="IPR004330">
    <property type="entry name" value="FAR1_DNA_bnd_dom"/>
</dbReference>
<comment type="similarity">
    <text evidence="3">Belongs to the PsaA/PsaB family.</text>
</comment>
<keyword evidence="12" id="KW-0548">Nucleotidyltransferase</keyword>
<dbReference type="PANTHER" id="PTHR34995:SF1">
    <property type="entry name" value="DNA-DIRECTED RNA POLYMERASE SUBUNIT BETA"/>
    <property type="match status" value="1"/>
</dbReference>
<dbReference type="InterPro" id="IPR050254">
    <property type="entry name" value="RNA_pol_beta''_euk"/>
</dbReference>
<organism evidence="27 28">
    <name type="scientific">Arachis duranensis</name>
    <name type="common">Wild peanut</name>
    <dbReference type="NCBI Taxonomy" id="130453"/>
    <lineage>
        <taxon>Eukaryota</taxon>
        <taxon>Viridiplantae</taxon>
        <taxon>Streptophyta</taxon>
        <taxon>Embryophyta</taxon>
        <taxon>Tracheophyta</taxon>
        <taxon>Spermatophyta</taxon>
        <taxon>Magnoliopsida</taxon>
        <taxon>eudicotyledons</taxon>
        <taxon>Gunneridae</taxon>
        <taxon>Pentapetalae</taxon>
        <taxon>rosids</taxon>
        <taxon>fabids</taxon>
        <taxon>Fabales</taxon>
        <taxon>Fabaceae</taxon>
        <taxon>Papilionoideae</taxon>
        <taxon>50 kb inversion clade</taxon>
        <taxon>dalbergioids sensu lato</taxon>
        <taxon>Dalbergieae</taxon>
        <taxon>Pterocarpus clade</taxon>
        <taxon>Arachis</taxon>
    </lineage>
</organism>
<evidence type="ECO:0000256" key="25">
    <source>
        <dbReference type="ARBA" id="ARBA00048912"/>
    </source>
</evidence>
<dbReference type="GO" id="GO:0016491">
    <property type="term" value="F:oxidoreductase activity"/>
    <property type="evidence" value="ECO:0007669"/>
    <property type="project" value="UniProtKB-KW"/>
</dbReference>
<dbReference type="GO" id="GO:0051539">
    <property type="term" value="F:4 iron, 4 sulfur cluster binding"/>
    <property type="evidence" value="ECO:0007669"/>
    <property type="project" value="UniProtKB-KW"/>
</dbReference>
<evidence type="ECO:0000313" key="28">
    <source>
        <dbReference type="RefSeq" id="XP_052117601.1"/>
    </source>
</evidence>
<sequence length="913" mass="106087">MGAGHARSRYLNRKEGDAEGRASDWSEVVTRVFYLLVARDFPEEVHLLSEPSSIMVRNNSIIETNIPITFNIKSRVGGLVRMEKKKKKIELQKFFGEIHFPGEMDKVYRHSGILIQPERLKKDSKESKKIKNWISVQWITIIKKKYFVLVRPVILYEITNGINLVKLFPQDLFRERDNLELKALNYILYGNGKSIRKISHTSIQLVRTCLVLNWDRDKKSSSIEESRASFVEVNINGLIGDFLRIDPTKSRISYIRKRNDPSGSEWISDNESDQININPFFPISFQKRIQQSHIQNHETIHVLLNRNTECQSLIILSSYDCFEIGPFSNVKYYNELKIKKRIKKIKKDLQIPIKNSLGPVGIALQVSNFYSVYLLITHNQISMNKNLKLDKFFLTWQALKIFLMDETEIIYKPDPCSNIKLNTFRLNWDFLHHDYDSKYCEKTITIISLGQFICENVCLSQTKNGLELKLKSGQVLIVKMDSILIRSANTYLATPGATVHGHFGEIFFEGDILVTFIYEKSRSGDITQGLPKVEQVLEVRSIDSISINLGKRVDAWNEHITKILGIPWGFFICTELTIVQSRISLVNKIQRVYRSQGVHIHNRHKDFGYSFPCDGPGRGGTCDISAWDAFYLAVFWMLNTIGWMSSIFTDTEMNEQYQEDDDFNQQEELLEDILEAVYAVDSVQDITTFKFSKNFAEEIGKYHFSTLQLAFDFYLKYSKSKDFSARKSKTFKNSIGEIYKQKFVCHRQGFREEKYYTMEKRKKEPRLETRTGCEARMDVKFVPKTGRWHIFYFFDEHNHDLLDTQFSALLPAHRKMSEADIMQMMNMLKSGISTSQIFGLLASQAGGYEFVGYGPKYMYNEIARQRRQIFGDAARVLKKLEAMRLKDHNYISRYVMIQEVCYVTCSGLMGLAN</sequence>
<keyword evidence="19" id="KW-0560">Oxidoreductase</keyword>
<gene>
    <name evidence="28" type="primary">LOC127747585</name>
</gene>
<dbReference type="Proteomes" id="UP000515211">
    <property type="component" value="Chromosome 5"/>
</dbReference>
<keyword evidence="20" id="KW-0408">Iron</keyword>
<dbReference type="PROSITE" id="PS00419">
    <property type="entry name" value="PHOTOSYSTEM_I_PSAAB"/>
    <property type="match status" value="1"/>
</dbReference>
<evidence type="ECO:0000256" key="12">
    <source>
        <dbReference type="ARBA" id="ARBA00022695"/>
    </source>
</evidence>
<keyword evidence="27" id="KW-1185">Reference proteome</keyword>
<keyword evidence="17" id="KW-1133">Transmembrane helix</keyword>
<dbReference type="GO" id="GO:0000428">
    <property type="term" value="C:DNA-directed RNA polymerase complex"/>
    <property type="evidence" value="ECO:0007669"/>
    <property type="project" value="UniProtKB-KW"/>
</dbReference>
<dbReference type="InterPro" id="IPR001280">
    <property type="entry name" value="PSI_PsaA/B"/>
</dbReference>
<reference evidence="28" key="2">
    <citation type="submission" date="2025-08" db="UniProtKB">
        <authorList>
            <consortium name="RefSeq"/>
        </authorList>
    </citation>
    <scope>IDENTIFICATION</scope>
    <source>
        <tissue evidence="28">Whole plant</tissue>
    </source>
</reference>
<evidence type="ECO:0000256" key="22">
    <source>
        <dbReference type="ARBA" id="ARBA00023136"/>
    </source>
</evidence>
<evidence type="ECO:0000256" key="21">
    <source>
        <dbReference type="ARBA" id="ARBA00023014"/>
    </source>
</evidence>
<evidence type="ECO:0000256" key="17">
    <source>
        <dbReference type="ARBA" id="ARBA00022989"/>
    </source>
</evidence>
<keyword evidence="15" id="KW-0460">Magnesium</keyword>
<evidence type="ECO:0000256" key="15">
    <source>
        <dbReference type="ARBA" id="ARBA00022842"/>
    </source>
</evidence>
<keyword evidence="6" id="KW-0240">DNA-directed RNA polymerase</keyword>
<evidence type="ECO:0000256" key="23">
    <source>
        <dbReference type="ARBA" id="ARBA00023163"/>
    </source>
</evidence>
<keyword evidence="14" id="KW-0603">Photosystem I</keyword>
<comment type="subunit">
    <text evidence="24">The PsaA/B heterodimer binds the P700 chlorophyll special pair and subsequent electron acceptors. PSI consists of a core antenna complex that captures photons, and an electron transfer chain that converts photonic excitation into a charge separation. The eukaryotic PSI reaction center is composed of at least 11 subunits.</text>
</comment>
<evidence type="ECO:0000256" key="6">
    <source>
        <dbReference type="ARBA" id="ARBA00022478"/>
    </source>
</evidence>
<dbReference type="SUPFAM" id="SSF64484">
    <property type="entry name" value="beta and beta-prime subunits of DNA dependent RNA-polymerase"/>
    <property type="match status" value="1"/>
</dbReference>
<keyword evidence="23" id="KW-0804">Transcription</keyword>
<dbReference type="SUPFAM" id="SSF81558">
    <property type="entry name" value="Photosystem I subunits PsaA/PsaB"/>
    <property type="match status" value="1"/>
</dbReference>
<evidence type="ECO:0000256" key="11">
    <source>
        <dbReference type="ARBA" id="ARBA00022692"/>
    </source>
</evidence>
<dbReference type="RefSeq" id="XP_052117601.1">
    <property type="nucleotide sequence ID" value="XM_052261641.1"/>
</dbReference>
<evidence type="ECO:0000256" key="20">
    <source>
        <dbReference type="ARBA" id="ARBA00023004"/>
    </source>
</evidence>
<protein>
    <recommendedName>
        <fullName evidence="4">photosystem I</fullName>
        <ecNumber evidence="4">1.97.1.12</ecNumber>
    </recommendedName>
</protein>
<keyword evidence="10" id="KW-0808">Transferase</keyword>
<dbReference type="Gene3D" id="1.20.1130.10">
    <property type="entry name" value="Photosystem I PsaA/PsaB"/>
    <property type="match status" value="1"/>
</dbReference>
<keyword evidence="18" id="KW-0157">Chromophore</keyword>
<dbReference type="InterPro" id="IPR020586">
    <property type="entry name" value="PSI_PsaA/B_CS"/>
</dbReference>
<dbReference type="GO" id="GO:0015979">
    <property type="term" value="P:photosynthesis"/>
    <property type="evidence" value="ECO:0007669"/>
    <property type="project" value="UniProtKB-KW"/>
</dbReference>
<evidence type="ECO:0000256" key="16">
    <source>
        <dbReference type="ARBA" id="ARBA00022982"/>
    </source>
</evidence>
<evidence type="ECO:0000256" key="18">
    <source>
        <dbReference type="ARBA" id="ARBA00022991"/>
    </source>
</evidence>
<evidence type="ECO:0000256" key="13">
    <source>
        <dbReference type="ARBA" id="ARBA00022723"/>
    </source>
</evidence>
<dbReference type="PRINTS" id="PR00257">
    <property type="entry name" value="PHOTSYSPSAAB"/>
</dbReference>
<keyword evidence="7" id="KW-0004">4Fe-4S</keyword>